<keyword evidence="1" id="KW-1185">Reference proteome</keyword>
<proteinExistence type="predicted"/>
<sequence length="106" mass="12716">MEMEIAGRARKLDIQELEEIRNDAYENARVYKEKTKAFHDKIIIRNQFSIKQKVLLYDSTLKILAVEIQSEETRKCFKVNGQRLKPFYENFQMHIIEKIVLEEPKI</sequence>
<evidence type="ECO:0000313" key="1">
    <source>
        <dbReference type="Proteomes" id="UP000818029"/>
    </source>
</evidence>
<gene>
    <name evidence="2" type="primary">LOC107942693</name>
</gene>
<evidence type="ECO:0000313" key="2">
    <source>
        <dbReference type="RefSeq" id="XP_016731894.1"/>
    </source>
</evidence>
<dbReference type="GeneID" id="107942693"/>
<dbReference type="KEGG" id="ghi:107942693"/>
<reference evidence="2" key="2">
    <citation type="submission" date="2025-08" db="UniProtKB">
        <authorList>
            <consortium name="RefSeq"/>
        </authorList>
    </citation>
    <scope>IDENTIFICATION</scope>
</reference>
<evidence type="ECO:0008006" key="3">
    <source>
        <dbReference type="Google" id="ProtNLM"/>
    </source>
</evidence>
<dbReference type="AlphaFoldDB" id="A0A1U8N241"/>
<name>A0A1U8N241_GOSHI</name>
<accession>A0A1U8N241</accession>
<dbReference type="RefSeq" id="XP_016731894.1">
    <property type="nucleotide sequence ID" value="XM_016876405.1"/>
</dbReference>
<dbReference type="PaxDb" id="3635-A0A1U8N241"/>
<organism evidence="1 2">
    <name type="scientific">Gossypium hirsutum</name>
    <name type="common">Upland cotton</name>
    <name type="synonym">Gossypium mexicanum</name>
    <dbReference type="NCBI Taxonomy" id="3635"/>
    <lineage>
        <taxon>Eukaryota</taxon>
        <taxon>Viridiplantae</taxon>
        <taxon>Streptophyta</taxon>
        <taxon>Embryophyta</taxon>
        <taxon>Tracheophyta</taxon>
        <taxon>Spermatophyta</taxon>
        <taxon>Magnoliopsida</taxon>
        <taxon>eudicotyledons</taxon>
        <taxon>Gunneridae</taxon>
        <taxon>Pentapetalae</taxon>
        <taxon>rosids</taxon>
        <taxon>malvids</taxon>
        <taxon>Malvales</taxon>
        <taxon>Malvaceae</taxon>
        <taxon>Malvoideae</taxon>
        <taxon>Gossypium</taxon>
    </lineage>
</organism>
<dbReference type="Proteomes" id="UP000818029">
    <property type="component" value="Chromosome D12"/>
</dbReference>
<protein>
    <recommendedName>
        <fullName evidence="3">DUF1064 domain-containing protein</fullName>
    </recommendedName>
</protein>
<reference evidence="1" key="1">
    <citation type="journal article" date="2020" name="Nat. Genet.">
        <title>Genomic diversifications of five Gossypium allopolyploid species and their impact on cotton improvement.</title>
        <authorList>
            <person name="Chen Z.J."/>
            <person name="Sreedasyam A."/>
            <person name="Ando A."/>
            <person name="Song Q."/>
            <person name="De Santiago L.M."/>
            <person name="Hulse-Kemp A.M."/>
            <person name="Ding M."/>
            <person name="Ye W."/>
            <person name="Kirkbride R.C."/>
            <person name="Jenkins J."/>
            <person name="Plott C."/>
            <person name="Lovell J."/>
            <person name="Lin Y.M."/>
            <person name="Vaughn R."/>
            <person name="Liu B."/>
            <person name="Simpson S."/>
            <person name="Scheffler B.E."/>
            <person name="Wen L."/>
            <person name="Saski C.A."/>
            <person name="Grover C.E."/>
            <person name="Hu G."/>
            <person name="Conover J.L."/>
            <person name="Carlson J.W."/>
            <person name="Shu S."/>
            <person name="Boston L.B."/>
            <person name="Williams M."/>
            <person name="Peterson D.G."/>
            <person name="McGee K."/>
            <person name="Jones D.C."/>
            <person name="Wendel J.F."/>
            <person name="Stelly D.M."/>
            <person name="Grimwood J."/>
            <person name="Schmutz J."/>
        </authorList>
    </citation>
    <scope>NUCLEOTIDE SEQUENCE [LARGE SCALE GENOMIC DNA]</scope>
    <source>
        <strain evidence="1">cv. TM-1</strain>
    </source>
</reference>
<dbReference type="OrthoDB" id="1725265at2759"/>